<dbReference type="RefSeq" id="WP_344783919.1">
    <property type="nucleotide sequence ID" value="NZ_BAABAF010000008.1"/>
</dbReference>
<sequence>MTVHDQDPYSQGPLDSDPDETGEWQESLHQLVQAKGAGRGREIMLSLLKTSKDLRLGVPMVPTTDYVNTIAPENEAPFPGDEELERRYRSWIRWNAAITVHRAQRPGIGVGGHISTYASSASLYEVGFNHFFRGQGHPSGGDQVFFQGHASPGMYARAFLEGRLTEAQLDGFRQEKSHAPHGIPSYPHPRLMPDFWQFPTVSMGIGPINAIYQAMTNKYLTHRGIKDVSDARVWAFLGDGEMDEVESRGQLQVAANEGLDNLTFVVNCNLQRLDGPVRGNGKIIQELESFFRGAGWNVIKVVWGREWDDLLARDVDGALVNLMNVTPDGDYQTYKAENGAYVREHFFGRDERTLAMVEDFSDEQIWHLRRGGHDYRKVYSAFKAAVEHKGQPTVILAKTIKGYGLGSHFAGRNATHQMKKMTLEDLKQFRDGMHIPITDVQLEENPYLPPYYNPGAQDETIQYMLDRRRELGGFLPERRTAHVDLALPDDSAYALPKKGSGTQEIATTMAFVRLLKDLLRAKGFGHRIVPIIPDEARTFGIDAFFPTAKIYNPNGQHYTSVDRELLLAYKESAQGQIVHVGINEAGAMAAFTAAGTSYSTHGEPLIPIYIFYSMFGFQRTGDANWAAGDQMARGFVIGATAGRTTLTGEGLQHADGHSPLLASTNPATVSYDPAYGYEIAHIVRAGLDRMYGGQHPDPNVMYYLTVYNEPMVQPAEPADVDVEGIVRGIHRVHTADGDGPRAQLMASGVGVPWALEAAQLLREDWGVQADVWSVTSWAELRRDGLAADEHNFLHPDEQPRTAYLTDKLAGAPGPVVAVSDYMHAVQDQIRPWVPNRFATLGADGFGFSDTRAAARRFFKIDGPSMVVRTLQALADEGAVDRSLAGQAIATYRLHDVTAGTTGNAGGES</sequence>
<keyword evidence="6 8" id="KW-0670">Pyruvate</keyword>
<dbReference type="CDD" id="cd02017">
    <property type="entry name" value="TPP_E1_EcPDC_like"/>
    <property type="match status" value="1"/>
</dbReference>
<feature type="domain" description="Pyruvate dehydrogenase E1 component middle" evidence="11">
    <location>
        <begin position="489"/>
        <end position="711"/>
    </location>
</feature>
<feature type="domain" description="Transketolase N-terminal" evidence="10">
    <location>
        <begin position="144"/>
        <end position="306"/>
    </location>
</feature>
<proteinExistence type="predicted"/>
<comment type="catalytic activity">
    <reaction evidence="7 8">
        <text>N(6)-[(R)-lipoyl]-L-lysyl-[protein] + pyruvate + H(+) = N(6)-[(R)-S(8)-acetyldihydrolipoyl]-L-lysyl-[protein] + CO2</text>
        <dbReference type="Rhea" id="RHEA:19189"/>
        <dbReference type="Rhea" id="RHEA-COMP:10474"/>
        <dbReference type="Rhea" id="RHEA-COMP:10478"/>
        <dbReference type="ChEBI" id="CHEBI:15361"/>
        <dbReference type="ChEBI" id="CHEBI:15378"/>
        <dbReference type="ChEBI" id="CHEBI:16526"/>
        <dbReference type="ChEBI" id="CHEBI:83099"/>
        <dbReference type="ChEBI" id="CHEBI:83111"/>
        <dbReference type="EC" id="1.2.4.1"/>
    </reaction>
</comment>
<dbReference type="InterPro" id="IPR041621">
    <property type="entry name" value="PDH_E1_M"/>
</dbReference>
<accession>A0ABP7GQE8</accession>
<dbReference type="InterPro" id="IPR055152">
    <property type="entry name" value="Transketolase-like_C_2"/>
</dbReference>
<dbReference type="InterPro" id="IPR051157">
    <property type="entry name" value="PDH/Transketolase"/>
</dbReference>
<dbReference type="EMBL" id="BAABAF010000008">
    <property type="protein sequence ID" value="GAA3771023.1"/>
    <property type="molecule type" value="Genomic_DNA"/>
</dbReference>
<evidence type="ECO:0000256" key="3">
    <source>
        <dbReference type="ARBA" id="ARBA00017172"/>
    </source>
</evidence>
<feature type="region of interest" description="Disordered" evidence="9">
    <location>
        <begin position="1"/>
        <end position="23"/>
    </location>
</feature>
<evidence type="ECO:0000256" key="2">
    <source>
        <dbReference type="ARBA" id="ARBA00012281"/>
    </source>
</evidence>
<dbReference type="Pfam" id="PF17831">
    <property type="entry name" value="PDH_E1_M"/>
    <property type="match status" value="1"/>
</dbReference>
<evidence type="ECO:0000259" key="12">
    <source>
        <dbReference type="Pfam" id="PF22613"/>
    </source>
</evidence>
<dbReference type="InterPro" id="IPR004660">
    <property type="entry name" value="PDH_E1"/>
</dbReference>
<evidence type="ECO:0000256" key="1">
    <source>
        <dbReference type="ARBA" id="ARBA00001964"/>
    </source>
</evidence>
<dbReference type="EC" id="1.2.4.1" evidence="2 8"/>
<comment type="function">
    <text evidence="8">Component of the pyruvate dehydrogenase (PDH) complex, that catalyzes the overall conversion of pyruvate to acetyl-CoA and CO(2).</text>
</comment>
<dbReference type="PIRSF" id="PIRSF000156">
    <property type="entry name" value="Pyruvate_dh_E1"/>
    <property type="match status" value="1"/>
</dbReference>
<comment type="cofactor">
    <cofactor evidence="1 8">
        <name>thiamine diphosphate</name>
        <dbReference type="ChEBI" id="CHEBI:58937"/>
    </cofactor>
</comment>
<gene>
    <name evidence="13" type="primary">aceE</name>
    <name evidence="13" type="ORF">GCM10022240_24030</name>
</gene>
<dbReference type="InterPro" id="IPR029061">
    <property type="entry name" value="THDP-binding"/>
</dbReference>
<reference evidence="14" key="1">
    <citation type="journal article" date="2019" name="Int. J. Syst. Evol. Microbiol.">
        <title>The Global Catalogue of Microorganisms (GCM) 10K type strain sequencing project: providing services to taxonomists for standard genome sequencing and annotation.</title>
        <authorList>
            <consortium name="The Broad Institute Genomics Platform"/>
            <consortium name="The Broad Institute Genome Sequencing Center for Infectious Disease"/>
            <person name="Wu L."/>
            <person name="Ma J."/>
        </authorList>
    </citation>
    <scope>NUCLEOTIDE SEQUENCE [LARGE SCALE GENOMIC DNA]</scope>
    <source>
        <strain evidence="14">JCM 16950</strain>
    </source>
</reference>
<evidence type="ECO:0000256" key="7">
    <source>
        <dbReference type="ARBA" id="ARBA00051231"/>
    </source>
</evidence>
<evidence type="ECO:0000259" key="10">
    <source>
        <dbReference type="Pfam" id="PF00456"/>
    </source>
</evidence>
<evidence type="ECO:0000256" key="9">
    <source>
        <dbReference type="SAM" id="MobiDB-lite"/>
    </source>
</evidence>
<comment type="caution">
    <text evidence="13">The sequence shown here is derived from an EMBL/GenBank/DDBJ whole genome shotgun (WGS) entry which is preliminary data.</text>
</comment>
<dbReference type="Pfam" id="PF22613">
    <property type="entry name" value="Transketolase_C_1"/>
    <property type="match status" value="1"/>
</dbReference>
<dbReference type="SUPFAM" id="SSF52922">
    <property type="entry name" value="TK C-terminal domain-like"/>
    <property type="match status" value="1"/>
</dbReference>
<evidence type="ECO:0000256" key="8">
    <source>
        <dbReference type="PIRNR" id="PIRNR000156"/>
    </source>
</evidence>
<dbReference type="Pfam" id="PF00456">
    <property type="entry name" value="Transketolase_N"/>
    <property type="match status" value="1"/>
</dbReference>
<dbReference type="Gene3D" id="3.40.50.920">
    <property type="match status" value="1"/>
</dbReference>
<dbReference type="Gene3D" id="3.40.50.970">
    <property type="match status" value="2"/>
</dbReference>
<evidence type="ECO:0000256" key="5">
    <source>
        <dbReference type="ARBA" id="ARBA00023052"/>
    </source>
</evidence>
<dbReference type="Proteomes" id="UP001500540">
    <property type="component" value="Unassembled WGS sequence"/>
</dbReference>
<protein>
    <recommendedName>
        <fullName evidence="3 8">Pyruvate dehydrogenase E1 component</fullName>
        <ecNumber evidence="2 8">1.2.4.1</ecNumber>
    </recommendedName>
</protein>
<dbReference type="InterPro" id="IPR005474">
    <property type="entry name" value="Transketolase_N"/>
</dbReference>
<dbReference type="InterPro" id="IPR035807">
    <property type="entry name" value="PDC_E1_N"/>
</dbReference>
<keyword evidence="5 8" id="KW-0786">Thiamine pyrophosphate</keyword>
<evidence type="ECO:0000313" key="13">
    <source>
        <dbReference type="EMBL" id="GAA3771023.1"/>
    </source>
</evidence>
<dbReference type="PANTHER" id="PTHR43825:SF3">
    <property type="entry name" value="PYRUVATE DEHYDROGENASE E1 COMPONENT"/>
    <property type="match status" value="1"/>
</dbReference>
<keyword evidence="4 8" id="KW-0560">Oxidoreductase</keyword>
<dbReference type="InterPro" id="IPR009014">
    <property type="entry name" value="Transketo_C/PFOR_II"/>
</dbReference>
<organism evidence="13 14">
    <name type="scientific">Microbacterium kribbense</name>
    <dbReference type="NCBI Taxonomy" id="433645"/>
    <lineage>
        <taxon>Bacteria</taxon>
        <taxon>Bacillati</taxon>
        <taxon>Actinomycetota</taxon>
        <taxon>Actinomycetes</taxon>
        <taxon>Micrococcales</taxon>
        <taxon>Microbacteriaceae</taxon>
        <taxon>Microbacterium</taxon>
    </lineage>
</organism>
<evidence type="ECO:0000259" key="11">
    <source>
        <dbReference type="Pfam" id="PF17831"/>
    </source>
</evidence>
<evidence type="ECO:0000256" key="4">
    <source>
        <dbReference type="ARBA" id="ARBA00023002"/>
    </source>
</evidence>
<dbReference type="PANTHER" id="PTHR43825">
    <property type="entry name" value="PYRUVATE DEHYDROGENASE E1 COMPONENT"/>
    <property type="match status" value="1"/>
</dbReference>
<evidence type="ECO:0000256" key="6">
    <source>
        <dbReference type="ARBA" id="ARBA00023317"/>
    </source>
</evidence>
<feature type="domain" description="Transketolase-like C-terminal" evidence="12">
    <location>
        <begin position="728"/>
        <end position="861"/>
    </location>
</feature>
<dbReference type="NCBIfam" id="TIGR00759">
    <property type="entry name" value="aceE"/>
    <property type="match status" value="1"/>
</dbReference>
<keyword evidence="14" id="KW-1185">Reference proteome</keyword>
<evidence type="ECO:0000313" key="14">
    <source>
        <dbReference type="Proteomes" id="UP001500540"/>
    </source>
</evidence>
<dbReference type="SUPFAM" id="SSF52518">
    <property type="entry name" value="Thiamin diphosphate-binding fold (THDP-binding)"/>
    <property type="match status" value="2"/>
</dbReference>
<name>A0ABP7GQE8_9MICO</name>